<dbReference type="EMBL" id="MKIQ01000026">
    <property type="protein sequence ID" value="OFI47080.1"/>
    <property type="molecule type" value="Genomic_DNA"/>
</dbReference>
<feature type="domain" description="N-acetyltransferase" evidence="4">
    <location>
        <begin position="18"/>
        <end position="169"/>
    </location>
</feature>
<dbReference type="AlphaFoldDB" id="A0A9Q5JGU8"/>
<comment type="caution">
    <text evidence="5">The sequence shown here is derived from an EMBL/GenBank/DDBJ whole genome shotgun (WGS) entry which is preliminary data.</text>
</comment>
<evidence type="ECO:0000256" key="1">
    <source>
        <dbReference type="ARBA" id="ARBA00022679"/>
    </source>
</evidence>
<evidence type="ECO:0000256" key="3">
    <source>
        <dbReference type="ARBA" id="ARBA00038502"/>
    </source>
</evidence>
<reference evidence="6" key="1">
    <citation type="submission" date="2016-09" db="EMBL/GenBank/DDBJ databases">
        <title>Draft genome sequence of a novel species of the family Streptococcaceae isolated from flowers.</title>
        <authorList>
            <person name="Chuah L.-O."/>
            <person name="Yap K.-P."/>
            <person name="Thong K.L."/>
            <person name="Liong M.T."/>
            <person name="Ahmad R."/>
            <person name="Rusul G."/>
        </authorList>
    </citation>
    <scope>NUCLEOTIDE SEQUENCE [LARGE SCALE GENOMIC DNA]</scope>
    <source>
        <strain evidence="6">HibF3</strain>
    </source>
</reference>
<keyword evidence="6" id="KW-1185">Reference proteome</keyword>
<evidence type="ECO:0000256" key="2">
    <source>
        <dbReference type="ARBA" id="ARBA00023315"/>
    </source>
</evidence>
<organism evidence="5 6">
    <name type="scientific">Floricoccus penangensis</name>
    <dbReference type="NCBI Taxonomy" id="1859475"/>
    <lineage>
        <taxon>Bacteria</taxon>
        <taxon>Bacillati</taxon>
        <taxon>Bacillota</taxon>
        <taxon>Bacilli</taxon>
        <taxon>Lactobacillales</taxon>
        <taxon>Streptococcaceae</taxon>
        <taxon>Floricoccus</taxon>
    </lineage>
</organism>
<accession>A0A9Q5JGU8</accession>
<dbReference type="Pfam" id="PF13302">
    <property type="entry name" value="Acetyltransf_3"/>
    <property type="match status" value="1"/>
</dbReference>
<gene>
    <name evidence="5" type="ORF">BG262_01770</name>
</gene>
<sequence length="186" mass="21938">MDILVKLAEYNAIETQRLLLRPIQISDANDMFKYSSDEENLIYIFPPHRTIEETRYSIAHNFMAQPLGKWAIEFKENSQMIGTIDFIKVNFNDKKAEIGYVLNKVYWGTGFMTEAVRTLTDFSFREFGLKSLEIVVDKRNVASSKVAENVGFKKIREYKSANKYTKEIVIFTKYKIERWEYLKENE</sequence>
<proteinExistence type="inferred from homology"/>
<dbReference type="OrthoDB" id="9798081at2"/>
<evidence type="ECO:0000259" key="4">
    <source>
        <dbReference type="PROSITE" id="PS51186"/>
    </source>
</evidence>
<protein>
    <submittedName>
        <fullName evidence="5">GNAT family N-acetyltransferase</fullName>
    </submittedName>
</protein>
<evidence type="ECO:0000313" key="6">
    <source>
        <dbReference type="Proteomes" id="UP000177273"/>
    </source>
</evidence>
<dbReference type="InterPro" id="IPR000182">
    <property type="entry name" value="GNAT_dom"/>
</dbReference>
<dbReference type="InterPro" id="IPR016181">
    <property type="entry name" value="Acyl_CoA_acyltransferase"/>
</dbReference>
<comment type="similarity">
    <text evidence="3">Belongs to the acetyltransferase family. RimJ subfamily.</text>
</comment>
<dbReference type="Proteomes" id="UP000177273">
    <property type="component" value="Unassembled WGS sequence"/>
</dbReference>
<name>A0A9Q5JGU8_9LACT</name>
<dbReference type="Gene3D" id="3.40.630.30">
    <property type="match status" value="1"/>
</dbReference>
<keyword evidence="2" id="KW-0012">Acyltransferase</keyword>
<dbReference type="InterPro" id="IPR051531">
    <property type="entry name" value="N-acetyltransferase"/>
</dbReference>
<dbReference type="RefSeq" id="WP_070787678.1">
    <property type="nucleotide sequence ID" value="NZ_MKIQ01000026.1"/>
</dbReference>
<dbReference type="PANTHER" id="PTHR43792">
    <property type="entry name" value="GNAT FAMILY, PUTATIVE (AFU_ORTHOLOGUE AFUA_3G00765)-RELATED-RELATED"/>
    <property type="match status" value="1"/>
</dbReference>
<keyword evidence="1" id="KW-0808">Transferase</keyword>
<dbReference type="GO" id="GO:0005737">
    <property type="term" value="C:cytoplasm"/>
    <property type="evidence" value="ECO:0007669"/>
    <property type="project" value="TreeGrafter"/>
</dbReference>
<evidence type="ECO:0000313" key="5">
    <source>
        <dbReference type="EMBL" id="OFI47080.1"/>
    </source>
</evidence>
<dbReference type="GO" id="GO:0008999">
    <property type="term" value="F:protein-N-terminal-alanine acetyltransferase activity"/>
    <property type="evidence" value="ECO:0007669"/>
    <property type="project" value="TreeGrafter"/>
</dbReference>
<dbReference type="PANTHER" id="PTHR43792:SF8">
    <property type="entry name" value="[RIBOSOMAL PROTEIN US5]-ALANINE N-ACETYLTRANSFERASE"/>
    <property type="match status" value="1"/>
</dbReference>
<dbReference type="SUPFAM" id="SSF55729">
    <property type="entry name" value="Acyl-CoA N-acyltransferases (Nat)"/>
    <property type="match status" value="1"/>
</dbReference>
<dbReference type="PROSITE" id="PS51186">
    <property type="entry name" value="GNAT"/>
    <property type="match status" value="1"/>
</dbReference>